<comment type="caution">
    <text evidence="3">The sequence shown here is derived from an EMBL/GenBank/DDBJ whole genome shotgun (WGS) entry which is preliminary data.</text>
</comment>
<evidence type="ECO:0000256" key="2">
    <source>
        <dbReference type="SAM" id="Phobius"/>
    </source>
</evidence>
<dbReference type="Proteomes" id="UP001305647">
    <property type="component" value="Unassembled WGS sequence"/>
</dbReference>
<feature type="region of interest" description="Disordered" evidence="1">
    <location>
        <begin position="1"/>
        <end position="26"/>
    </location>
</feature>
<dbReference type="EMBL" id="MU863672">
    <property type="protein sequence ID" value="KAK4097585.1"/>
    <property type="molecule type" value="Genomic_DNA"/>
</dbReference>
<reference evidence="3" key="1">
    <citation type="journal article" date="2023" name="Mol. Phylogenet. Evol.">
        <title>Genome-scale phylogeny and comparative genomics of the fungal order Sordariales.</title>
        <authorList>
            <person name="Hensen N."/>
            <person name="Bonometti L."/>
            <person name="Westerberg I."/>
            <person name="Brannstrom I.O."/>
            <person name="Guillou S."/>
            <person name="Cros-Aarteil S."/>
            <person name="Calhoun S."/>
            <person name="Haridas S."/>
            <person name="Kuo A."/>
            <person name="Mondo S."/>
            <person name="Pangilinan J."/>
            <person name="Riley R."/>
            <person name="LaButti K."/>
            <person name="Andreopoulos B."/>
            <person name="Lipzen A."/>
            <person name="Chen C."/>
            <person name="Yan M."/>
            <person name="Daum C."/>
            <person name="Ng V."/>
            <person name="Clum A."/>
            <person name="Steindorff A."/>
            <person name="Ohm R.A."/>
            <person name="Martin F."/>
            <person name="Silar P."/>
            <person name="Natvig D.O."/>
            <person name="Lalanne C."/>
            <person name="Gautier V."/>
            <person name="Ament-Velasquez S.L."/>
            <person name="Kruys A."/>
            <person name="Hutchinson M.I."/>
            <person name="Powell A.J."/>
            <person name="Barry K."/>
            <person name="Miller A.N."/>
            <person name="Grigoriev I.V."/>
            <person name="Debuchy R."/>
            <person name="Gladieux P."/>
            <person name="Hiltunen Thoren M."/>
            <person name="Johannesson H."/>
        </authorList>
    </citation>
    <scope>NUCLEOTIDE SEQUENCE</scope>
    <source>
        <strain evidence="3">CBS 757.83</strain>
    </source>
</reference>
<protein>
    <submittedName>
        <fullName evidence="3">Uncharacterized protein</fullName>
    </submittedName>
</protein>
<keyword evidence="2" id="KW-1133">Transmembrane helix</keyword>
<gene>
    <name evidence="3" type="ORF">N658DRAFT_271167</name>
</gene>
<evidence type="ECO:0000313" key="4">
    <source>
        <dbReference type="Proteomes" id="UP001305647"/>
    </source>
</evidence>
<reference evidence="3" key="2">
    <citation type="submission" date="2023-05" db="EMBL/GenBank/DDBJ databases">
        <authorList>
            <consortium name="Lawrence Berkeley National Laboratory"/>
            <person name="Steindorff A."/>
            <person name="Hensen N."/>
            <person name="Bonometti L."/>
            <person name="Westerberg I."/>
            <person name="Brannstrom I.O."/>
            <person name="Guillou S."/>
            <person name="Cros-Aarteil S."/>
            <person name="Calhoun S."/>
            <person name="Haridas S."/>
            <person name="Kuo A."/>
            <person name="Mondo S."/>
            <person name="Pangilinan J."/>
            <person name="Riley R."/>
            <person name="Labutti K."/>
            <person name="Andreopoulos B."/>
            <person name="Lipzen A."/>
            <person name="Chen C."/>
            <person name="Yanf M."/>
            <person name="Daum C."/>
            <person name="Ng V."/>
            <person name="Clum A."/>
            <person name="Ohm R."/>
            <person name="Martin F."/>
            <person name="Silar P."/>
            <person name="Natvig D."/>
            <person name="Lalanne C."/>
            <person name="Gautier V."/>
            <person name="Ament-Velasquez S.L."/>
            <person name="Kruys A."/>
            <person name="Hutchinson M.I."/>
            <person name="Powell A.J."/>
            <person name="Barry K."/>
            <person name="Miller A.N."/>
            <person name="Grigoriev I.V."/>
            <person name="Debuchy R."/>
            <person name="Gladieux P."/>
            <person name="Thoren M.H."/>
            <person name="Johannesson H."/>
        </authorList>
    </citation>
    <scope>NUCLEOTIDE SEQUENCE</scope>
    <source>
        <strain evidence="3">CBS 757.83</strain>
    </source>
</reference>
<dbReference type="AlphaFoldDB" id="A0AAN6SXL3"/>
<sequence>MRPVAETSRANVTQRMHTSKKRPNSYTGVRTRVARNSHQEMKIWNAKPLHYIGCLLVFPVAGVACLAPWTQSSLPAVLCGRPSASFGHGTSIQSASFSILHLFHHDARRDLASRGGQRQICRGDVQAPVPGQIVAYGRSLART</sequence>
<proteinExistence type="predicted"/>
<name>A0AAN6SXL3_9PEZI</name>
<keyword evidence="2" id="KW-0472">Membrane</keyword>
<evidence type="ECO:0000256" key="1">
    <source>
        <dbReference type="SAM" id="MobiDB-lite"/>
    </source>
</evidence>
<keyword evidence="2" id="KW-0812">Transmembrane</keyword>
<keyword evidence="4" id="KW-1185">Reference proteome</keyword>
<evidence type="ECO:0000313" key="3">
    <source>
        <dbReference type="EMBL" id="KAK4097585.1"/>
    </source>
</evidence>
<accession>A0AAN6SXL3</accession>
<feature type="transmembrane region" description="Helical" evidence="2">
    <location>
        <begin position="49"/>
        <end position="69"/>
    </location>
</feature>
<organism evidence="3 4">
    <name type="scientific">Parathielavia hyrcaniae</name>
    <dbReference type="NCBI Taxonomy" id="113614"/>
    <lineage>
        <taxon>Eukaryota</taxon>
        <taxon>Fungi</taxon>
        <taxon>Dikarya</taxon>
        <taxon>Ascomycota</taxon>
        <taxon>Pezizomycotina</taxon>
        <taxon>Sordariomycetes</taxon>
        <taxon>Sordariomycetidae</taxon>
        <taxon>Sordariales</taxon>
        <taxon>Chaetomiaceae</taxon>
        <taxon>Parathielavia</taxon>
    </lineage>
</organism>